<evidence type="ECO:0000313" key="1">
    <source>
        <dbReference type="EMBL" id="NKG21065.1"/>
    </source>
</evidence>
<name>A0ABX1G6B2_9MICC</name>
<dbReference type="Proteomes" id="UP000746595">
    <property type="component" value="Unassembled WGS sequence"/>
</dbReference>
<organism evidence="1 2">
    <name type="scientific">Paeniglutamicibacter terrestris</name>
    <dbReference type="NCBI Taxonomy" id="2723403"/>
    <lineage>
        <taxon>Bacteria</taxon>
        <taxon>Bacillati</taxon>
        <taxon>Actinomycetota</taxon>
        <taxon>Actinomycetes</taxon>
        <taxon>Micrococcales</taxon>
        <taxon>Micrococcaceae</taxon>
        <taxon>Paeniglutamicibacter</taxon>
    </lineage>
</organism>
<sequence>MQKHDVGILALAADLVASPPAGLTHPDQPYEVKLLFDSVQSWVNAVTQYGAEVKYQDDDGDGQYAAVLKFGDIEKRPYAFAGAELVLVHVVDTE</sequence>
<evidence type="ECO:0000313" key="2">
    <source>
        <dbReference type="Proteomes" id="UP000746595"/>
    </source>
</evidence>
<dbReference type="EMBL" id="JAAWVT010000004">
    <property type="protein sequence ID" value="NKG21065.1"/>
    <property type="molecule type" value="Genomic_DNA"/>
</dbReference>
<dbReference type="RefSeq" id="WP_168151890.1">
    <property type="nucleotide sequence ID" value="NZ_JAAWVT010000004.1"/>
</dbReference>
<reference evidence="1 2" key="1">
    <citation type="submission" date="2020-04" db="EMBL/GenBank/DDBJ databases">
        <title>Paeniglutamicibacter sp. ANT13_2, a novel actinomycete isolated from sediment in Antarctica.</title>
        <authorList>
            <person name="Sakdapetsiri C."/>
            <person name="Pinyakong O."/>
        </authorList>
    </citation>
    <scope>NUCLEOTIDE SEQUENCE [LARGE SCALE GENOMIC DNA]</scope>
    <source>
        <strain evidence="1 2">ANT13_2</strain>
    </source>
</reference>
<protein>
    <submittedName>
        <fullName evidence="1">Uncharacterized protein</fullName>
    </submittedName>
</protein>
<proteinExistence type="predicted"/>
<keyword evidence="2" id="KW-1185">Reference proteome</keyword>
<accession>A0ABX1G6B2</accession>
<comment type="caution">
    <text evidence="1">The sequence shown here is derived from an EMBL/GenBank/DDBJ whole genome shotgun (WGS) entry which is preliminary data.</text>
</comment>
<gene>
    <name evidence="1" type="ORF">HED64_10155</name>
</gene>